<comment type="similarity">
    <text evidence="1">Belongs to the SOS response-associated peptidase family.</text>
</comment>
<dbReference type="SUPFAM" id="SSF143081">
    <property type="entry name" value="BB1717-like"/>
    <property type="match status" value="1"/>
</dbReference>
<feature type="compositionally biased region" description="Low complexity" evidence="8">
    <location>
        <begin position="320"/>
        <end position="336"/>
    </location>
</feature>
<evidence type="ECO:0000256" key="3">
    <source>
        <dbReference type="ARBA" id="ARBA00022763"/>
    </source>
</evidence>
<feature type="compositionally biased region" description="Basic and acidic residues" evidence="8">
    <location>
        <begin position="292"/>
        <end position="305"/>
    </location>
</feature>
<evidence type="ECO:0000256" key="5">
    <source>
        <dbReference type="ARBA" id="ARBA00023124"/>
    </source>
</evidence>
<evidence type="ECO:0000256" key="4">
    <source>
        <dbReference type="ARBA" id="ARBA00022801"/>
    </source>
</evidence>
<dbReference type="AlphaFoldDB" id="A0AAD5RT09"/>
<comment type="caution">
    <text evidence="9">The sequence shown here is derived from an EMBL/GenBank/DDBJ whole genome shotgun (WGS) entry which is preliminary data.</text>
</comment>
<evidence type="ECO:0000256" key="8">
    <source>
        <dbReference type="SAM" id="MobiDB-lite"/>
    </source>
</evidence>
<dbReference type="GO" id="GO:0106300">
    <property type="term" value="P:protein-DNA covalent cross-linking repair"/>
    <property type="evidence" value="ECO:0007669"/>
    <property type="project" value="InterPro"/>
</dbReference>
<dbReference type="Proteomes" id="UP001201980">
    <property type="component" value="Unassembled WGS sequence"/>
</dbReference>
<dbReference type="GO" id="GO:0003697">
    <property type="term" value="F:single-stranded DNA binding"/>
    <property type="evidence" value="ECO:0007669"/>
    <property type="project" value="InterPro"/>
</dbReference>
<dbReference type="GO" id="GO:0016829">
    <property type="term" value="F:lyase activity"/>
    <property type="evidence" value="ECO:0007669"/>
    <property type="project" value="UniProtKB-KW"/>
</dbReference>
<accession>A0AAD5RT09</accession>
<keyword evidence="7" id="KW-0456">Lyase</keyword>
<gene>
    <name evidence="9" type="ORF">MKZ38_009671</name>
</gene>
<evidence type="ECO:0000256" key="2">
    <source>
        <dbReference type="ARBA" id="ARBA00022670"/>
    </source>
</evidence>
<evidence type="ECO:0000313" key="9">
    <source>
        <dbReference type="EMBL" id="KAJ2903546.1"/>
    </source>
</evidence>
<proteinExistence type="inferred from homology"/>
<reference evidence="9" key="1">
    <citation type="submission" date="2022-07" db="EMBL/GenBank/DDBJ databases">
        <title>Draft genome sequence of Zalerion maritima ATCC 34329, a (micro)plastics degrading marine fungus.</title>
        <authorList>
            <person name="Paco A."/>
            <person name="Goncalves M.F.M."/>
            <person name="Rocha-Santos T.A.P."/>
            <person name="Alves A."/>
        </authorList>
    </citation>
    <scope>NUCLEOTIDE SEQUENCE</scope>
    <source>
        <strain evidence="9">ATCC 34329</strain>
    </source>
</reference>
<evidence type="ECO:0000256" key="7">
    <source>
        <dbReference type="ARBA" id="ARBA00023239"/>
    </source>
</evidence>
<keyword evidence="5" id="KW-0190">Covalent protein-DNA linkage</keyword>
<dbReference type="InterPro" id="IPR003738">
    <property type="entry name" value="SRAP"/>
</dbReference>
<dbReference type="Pfam" id="PF02586">
    <property type="entry name" value="SRAP"/>
    <property type="match status" value="1"/>
</dbReference>
<feature type="region of interest" description="Disordered" evidence="8">
    <location>
        <begin position="1"/>
        <end position="84"/>
    </location>
</feature>
<evidence type="ECO:0000256" key="6">
    <source>
        <dbReference type="ARBA" id="ARBA00023125"/>
    </source>
</evidence>
<dbReference type="PANTHER" id="PTHR13604">
    <property type="entry name" value="DC12-RELATED"/>
    <property type="match status" value="1"/>
</dbReference>
<organism evidence="9 10">
    <name type="scientific">Zalerion maritima</name>
    <dbReference type="NCBI Taxonomy" id="339359"/>
    <lineage>
        <taxon>Eukaryota</taxon>
        <taxon>Fungi</taxon>
        <taxon>Dikarya</taxon>
        <taxon>Ascomycota</taxon>
        <taxon>Pezizomycotina</taxon>
        <taxon>Sordariomycetes</taxon>
        <taxon>Lulworthiomycetidae</taxon>
        <taxon>Lulworthiales</taxon>
        <taxon>Lulworthiaceae</taxon>
        <taxon>Zalerion</taxon>
    </lineage>
</organism>
<dbReference type="InterPro" id="IPR036590">
    <property type="entry name" value="SRAP-like"/>
</dbReference>
<dbReference type="GO" id="GO:0006508">
    <property type="term" value="P:proteolysis"/>
    <property type="evidence" value="ECO:0007669"/>
    <property type="project" value="UniProtKB-KW"/>
</dbReference>
<name>A0AAD5RT09_9PEZI</name>
<evidence type="ECO:0000256" key="1">
    <source>
        <dbReference type="ARBA" id="ARBA00008136"/>
    </source>
</evidence>
<sequence>MLQDELNMPVDDAPEDEGNGAPRQSYNFAPGYHGIVYRADGNLQAQQHIQHGPEDHEGEEGDNVDESEDASPRQTQTQNQDPDRLAYKLQSMRWGVIPSWTKRKPDYSSMLKTINCRDDSLASPGGLWASMKGKKRCIVLAQGFYEWLQKSPKEKVPHFVKRKDGKLMCMAGLWDCVRFEGEDETPHFTFTVITTSSNRQLKFLHDRMPVILEPGSQELRMWLDPKRNEWSKDLQALLKPFKGEVDVYPVSKEVGKVGNNSPSFMIPVASKENKNNIANFFAKGSDGQPMKEPGKEPKSGSKRDAPGSPEEGSPQKKVMTSAPSPTKPSSSKPATSRGKISATSNASKSPRKLKGAAAGSHKITSFFKK</sequence>
<keyword evidence="3" id="KW-0227">DNA damage</keyword>
<keyword evidence="4" id="KW-0378">Hydrolase</keyword>
<keyword evidence="6" id="KW-0238">DNA-binding</keyword>
<keyword evidence="2" id="KW-0645">Protease</keyword>
<keyword evidence="10" id="KW-1185">Reference proteome</keyword>
<dbReference type="PANTHER" id="PTHR13604:SF0">
    <property type="entry name" value="ABASIC SITE PROCESSING PROTEIN HMCES"/>
    <property type="match status" value="1"/>
</dbReference>
<dbReference type="Gene3D" id="3.90.1680.10">
    <property type="entry name" value="SOS response associated peptidase-like"/>
    <property type="match status" value="1"/>
</dbReference>
<dbReference type="GO" id="GO:0008233">
    <property type="term" value="F:peptidase activity"/>
    <property type="evidence" value="ECO:0007669"/>
    <property type="project" value="UniProtKB-KW"/>
</dbReference>
<evidence type="ECO:0000313" key="10">
    <source>
        <dbReference type="Proteomes" id="UP001201980"/>
    </source>
</evidence>
<feature type="compositionally biased region" description="Acidic residues" evidence="8">
    <location>
        <begin position="56"/>
        <end position="69"/>
    </location>
</feature>
<dbReference type="EMBL" id="JAKWBI020000078">
    <property type="protein sequence ID" value="KAJ2903546.1"/>
    <property type="molecule type" value="Genomic_DNA"/>
</dbReference>
<evidence type="ECO:0008006" key="11">
    <source>
        <dbReference type="Google" id="ProtNLM"/>
    </source>
</evidence>
<protein>
    <recommendedName>
        <fullName evidence="11">Embryonic stem cell-specific 5-hydroxymethylcytosine-binding protein</fullName>
    </recommendedName>
</protein>
<feature type="region of interest" description="Disordered" evidence="8">
    <location>
        <begin position="280"/>
        <end position="369"/>
    </location>
</feature>